<proteinExistence type="inferred from homology"/>
<dbReference type="GO" id="GO:0004180">
    <property type="term" value="F:carboxypeptidase activity"/>
    <property type="evidence" value="ECO:0007669"/>
    <property type="project" value="UniProtKB-ARBA"/>
</dbReference>
<feature type="active site" description="Nucleophile" evidence="7">
    <location>
        <position position="199"/>
    </location>
</feature>
<keyword evidence="3" id="KW-0808">Transferase</keyword>
<accession>A0A6L4WNP1</accession>
<keyword evidence="6 7" id="KW-0961">Cell wall biogenesis/degradation</keyword>
<feature type="active site" description="Proton donor/acceptor" evidence="7">
    <location>
        <position position="180"/>
    </location>
</feature>
<protein>
    <submittedName>
        <fullName evidence="9">L,D-transpeptidase family protein</fullName>
    </submittedName>
</protein>
<dbReference type="UniPathway" id="UPA00219"/>
<evidence type="ECO:0000259" key="8">
    <source>
        <dbReference type="PROSITE" id="PS52029"/>
    </source>
</evidence>
<dbReference type="AlphaFoldDB" id="A0A6L4WNP1"/>
<evidence type="ECO:0000256" key="7">
    <source>
        <dbReference type="PROSITE-ProRule" id="PRU01373"/>
    </source>
</evidence>
<comment type="pathway">
    <text evidence="1 7">Cell wall biogenesis; peptidoglycan biosynthesis.</text>
</comment>
<dbReference type="Pfam" id="PF03734">
    <property type="entry name" value="YkuD"/>
    <property type="match status" value="1"/>
</dbReference>
<organism evidence="9 10">
    <name type="scientific">Poseidonibacter ostreae</name>
    <dbReference type="NCBI Taxonomy" id="2654171"/>
    <lineage>
        <taxon>Bacteria</taxon>
        <taxon>Pseudomonadati</taxon>
        <taxon>Campylobacterota</taxon>
        <taxon>Epsilonproteobacteria</taxon>
        <taxon>Campylobacterales</taxon>
        <taxon>Arcobacteraceae</taxon>
        <taxon>Poseidonibacter</taxon>
    </lineage>
</organism>
<feature type="domain" description="L,D-TPase catalytic" evidence="8">
    <location>
        <begin position="18"/>
        <end position="222"/>
    </location>
</feature>
<reference evidence="9 10" key="1">
    <citation type="submission" date="2019-10" db="EMBL/GenBank/DDBJ databases">
        <title>Poseidonibacter ostreae sp. nov., isolated from the gut of the Ostrea denselamellosa.</title>
        <authorList>
            <person name="Choi A."/>
        </authorList>
    </citation>
    <scope>NUCLEOTIDE SEQUENCE [LARGE SCALE GENOMIC DNA]</scope>
    <source>
        <strain evidence="9 10">SJOD-M-33</strain>
    </source>
</reference>
<gene>
    <name evidence="9" type="ORF">GBG19_14780</name>
</gene>
<evidence type="ECO:0000256" key="1">
    <source>
        <dbReference type="ARBA" id="ARBA00004752"/>
    </source>
</evidence>
<dbReference type="EMBL" id="WFKK01000065">
    <property type="protein sequence ID" value="KAB7885084.1"/>
    <property type="molecule type" value="Genomic_DNA"/>
</dbReference>
<dbReference type="GO" id="GO:0008360">
    <property type="term" value="P:regulation of cell shape"/>
    <property type="evidence" value="ECO:0007669"/>
    <property type="project" value="UniProtKB-UniRule"/>
</dbReference>
<evidence type="ECO:0000313" key="10">
    <source>
        <dbReference type="Proteomes" id="UP000472839"/>
    </source>
</evidence>
<dbReference type="Gene3D" id="2.40.440.10">
    <property type="entry name" value="L,D-transpeptidase catalytic domain-like"/>
    <property type="match status" value="1"/>
</dbReference>
<evidence type="ECO:0000256" key="4">
    <source>
        <dbReference type="ARBA" id="ARBA00022960"/>
    </source>
</evidence>
<dbReference type="PANTHER" id="PTHR41533">
    <property type="entry name" value="L,D-TRANSPEPTIDASE HI_1667-RELATED"/>
    <property type="match status" value="1"/>
</dbReference>
<dbReference type="InterPro" id="IPR038063">
    <property type="entry name" value="Transpep_catalytic_dom"/>
</dbReference>
<sequence length="283" mass="33607">MRLNLERMRWLPRSLGEKYLLVNIPDYRLKMYENNEVKLDMKTVVGTRKNPTPIFSNEMSFIVLNPYWRIPPRIVKREIIPKLVKNPSYLDGRGIRLHENWDHNSAEFDLNSIDWSLYDENRVATTNITTTIVNGEEVQTEEVVEPEKGPTMRFIQIPSDKNPLGRMKFMFPNKYAVYLHDSPAKRYFNYTKRAYSHGCVRLAEPKELLKAIASRDDNLDFDKASNILEDIEKTQIGLKKKIPVHMVYLTSWVDENNNLQFRDDIYKYDKIQKRLMYKSNKYM</sequence>
<comment type="similarity">
    <text evidence="2">Belongs to the YkuD family.</text>
</comment>
<evidence type="ECO:0000313" key="9">
    <source>
        <dbReference type="EMBL" id="KAB7885084.1"/>
    </source>
</evidence>
<dbReference type="GO" id="GO:0071555">
    <property type="term" value="P:cell wall organization"/>
    <property type="evidence" value="ECO:0007669"/>
    <property type="project" value="UniProtKB-UniRule"/>
</dbReference>
<dbReference type="InterPro" id="IPR052905">
    <property type="entry name" value="LD-transpeptidase_YkuD-like"/>
</dbReference>
<dbReference type="GO" id="GO:0009252">
    <property type="term" value="P:peptidoglycan biosynthetic process"/>
    <property type="evidence" value="ECO:0007669"/>
    <property type="project" value="UniProtKB-UniPathway"/>
</dbReference>
<dbReference type="Proteomes" id="UP000472839">
    <property type="component" value="Unassembled WGS sequence"/>
</dbReference>
<dbReference type="SUPFAM" id="SSF141523">
    <property type="entry name" value="L,D-transpeptidase catalytic domain-like"/>
    <property type="match status" value="2"/>
</dbReference>
<evidence type="ECO:0000256" key="6">
    <source>
        <dbReference type="ARBA" id="ARBA00023316"/>
    </source>
</evidence>
<dbReference type="RefSeq" id="WP_152279895.1">
    <property type="nucleotide sequence ID" value="NZ_WFKK01000065.1"/>
</dbReference>
<keyword evidence="4 7" id="KW-0133">Cell shape</keyword>
<evidence type="ECO:0000256" key="2">
    <source>
        <dbReference type="ARBA" id="ARBA00005992"/>
    </source>
</evidence>
<dbReference type="InterPro" id="IPR005490">
    <property type="entry name" value="LD_TPept_cat_dom"/>
</dbReference>
<keyword evidence="5 7" id="KW-0573">Peptidoglycan synthesis</keyword>
<comment type="caution">
    <text evidence="9">The sequence shown here is derived from an EMBL/GenBank/DDBJ whole genome shotgun (WGS) entry which is preliminary data.</text>
</comment>
<dbReference type="CDD" id="cd16913">
    <property type="entry name" value="YkuD_like"/>
    <property type="match status" value="1"/>
</dbReference>
<dbReference type="GO" id="GO:0016740">
    <property type="term" value="F:transferase activity"/>
    <property type="evidence" value="ECO:0007669"/>
    <property type="project" value="UniProtKB-KW"/>
</dbReference>
<evidence type="ECO:0000256" key="5">
    <source>
        <dbReference type="ARBA" id="ARBA00022984"/>
    </source>
</evidence>
<dbReference type="PROSITE" id="PS52029">
    <property type="entry name" value="LD_TPASE"/>
    <property type="match status" value="1"/>
</dbReference>
<name>A0A6L4WNP1_9BACT</name>
<evidence type="ECO:0000256" key="3">
    <source>
        <dbReference type="ARBA" id="ARBA00022679"/>
    </source>
</evidence>
<dbReference type="PANTHER" id="PTHR41533:SF1">
    <property type="entry name" value="L,D-TRANSPEPTIDASE YCBB-RELATED"/>
    <property type="match status" value="1"/>
</dbReference>